<gene>
    <name evidence="1" type="ORF">Tco_0978946</name>
</gene>
<reference evidence="1" key="2">
    <citation type="submission" date="2022-01" db="EMBL/GenBank/DDBJ databases">
        <authorList>
            <person name="Yamashiro T."/>
            <person name="Shiraishi A."/>
            <person name="Satake H."/>
            <person name="Nakayama K."/>
        </authorList>
    </citation>
    <scope>NUCLEOTIDE SEQUENCE</scope>
</reference>
<dbReference type="EMBL" id="BQNB010016528">
    <property type="protein sequence ID" value="GJT52789.1"/>
    <property type="molecule type" value="Genomic_DNA"/>
</dbReference>
<dbReference type="Proteomes" id="UP001151760">
    <property type="component" value="Unassembled WGS sequence"/>
</dbReference>
<comment type="caution">
    <text evidence="1">The sequence shown here is derived from an EMBL/GenBank/DDBJ whole genome shotgun (WGS) entry which is preliminary data.</text>
</comment>
<reference evidence="1" key="1">
    <citation type="journal article" date="2022" name="Int. J. Mol. Sci.">
        <title>Draft Genome of Tanacetum Coccineum: Genomic Comparison of Closely Related Tanacetum-Family Plants.</title>
        <authorList>
            <person name="Yamashiro T."/>
            <person name="Shiraishi A."/>
            <person name="Nakayama K."/>
            <person name="Satake H."/>
        </authorList>
    </citation>
    <scope>NUCLEOTIDE SEQUENCE</scope>
</reference>
<keyword evidence="2" id="KW-1185">Reference proteome</keyword>
<protein>
    <submittedName>
        <fullName evidence="1">Uncharacterized protein</fullName>
    </submittedName>
</protein>
<proteinExistence type="predicted"/>
<organism evidence="1 2">
    <name type="scientific">Tanacetum coccineum</name>
    <dbReference type="NCBI Taxonomy" id="301880"/>
    <lineage>
        <taxon>Eukaryota</taxon>
        <taxon>Viridiplantae</taxon>
        <taxon>Streptophyta</taxon>
        <taxon>Embryophyta</taxon>
        <taxon>Tracheophyta</taxon>
        <taxon>Spermatophyta</taxon>
        <taxon>Magnoliopsida</taxon>
        <taxon>eudicotyledons</taxon>
        <taxon>Gunneridae</taxon>
        <taxon>Pentapetalae</taxon>
        <taxon>asterids</taxon>
        <taxon>campanulids</taxon>
        <taxon>Asterales</taxon>
        <taxon>Asteraceae</taxon>
        <taxon>Asteroideae</taxon>
        <taxon>Anthemideae</taxon>
        <taxon>Anthemidinae</taxon>
        <taxon>Tanacetum</taxon>
    </lineage>
</organism>
<evidence type="ECO:0000313" key="2">
    <source>
        <dbReference type="Proteomes" id="UP001151760"/>
    </source>
</evidence>
<name>A0ABQ5EPA9_9ASTR</name>
<sequence>MIKVRILDFEGWTPKDIGGCAFAVLLVNGCCLVKSLRSVGPTAEDEDPAAWSTRILLREEEKAVPKGSVAGKSLELVQMQGGLISDHAVRLEELSPALVLREKGRSDIRSDMERSVALWLGQERGQESRGRVLRVYGFGLVSCDITKRIVSVVTFRLGNAVLPCVSALRLVARDRADTNFLNRMWHATIDNGPVHGLGGVNGKSGWGSVWITPMIIFLTMYAFGRGYFDLFTAKG</sequence>
<evidence type="ECO:0000313" key="1">
    <source>
        <dbReference type="EMBL" id="GJT52789.1"/>
    </source>
</evidence>
<accession>A0ABQ5EPA9</accession>